<evidence type="ECO:0000313" key="2">
    <source>
        <dbReference type="EMBL" id="SDB41241.1"/>
    </source>
</evidence>
<feature type="region of interest" description="Disordered" evidence="1">
    <location>
        <begin position="60"/>
        <end position="79"/>
    </location>
</feature>
<organism evidence="2 3">
    <name type="scientific">Desulfonatronum thiosulfatophilum</name>
    <dbReference type="NCBI Taxonomy" id="617002"/>
    <lineage>
        <taxon>Bacteria</taxon>
        <taxon>Pseudomonadati</taxon>
        <taxon>Thermodesulfobacteriota</taxon>
        <taxon>Desulfovibrionia</taxon>
        <taxon>Desulfovibrionales</taxon>
        <taxon>Desulfonatronaceae</taxon>
        <taxon>Desulfonatronum</taxon>
    </lineage>
</organism>
<dbReference type="STRING" id="617002.SAMN05660653_01992"/>
<evidence type="ECO:0000313" key="3">
    <source>
        <dbReference type="Proteomes" id="UP000198771"/>
    </source>
</evidence>
<dbReference type="EMBL" id="FMXO01000010">
    <property type="protein sequence ID" value="SDB41241.1"/>
    <property type="molecule type" value="Genomic_DNA"/>
</dbReference>
<feature type="compositionally biased region" description="Polar residues" evidence="1">
    <location>
        <begin position="60"/>
        <end position="70"/>
    </location>
</feature>
<dbReference type="Proteomes" id="UP000198771">
    <property type="component" value="Unassembled WGS sequence"/>
</dbReference>
<dbReference type="InterPro" id="IPR010985">
    <property type="entry name" value="Ribbon_hlx_hlx"/>
</dbReference>
<dbReference type="OrthoDB" id="5519576at2"/>
<sequence>MTKTVTLRLDEPVYRLFKEVAERENRPLSNFIETAAMRFVREHETVDEFEMAEIRSNAELNQSLQQGHQDAQQRHGTFV</sequence>
<evidence type="ECO:0008006" key="4">
    <source>
        <dbReference type="Google" id="ProtNLM"/>
    </source>
</evidence>
<gene>
    <name evidence="2" type="ORF">SAMN05660653_01992</name>
</gene>
<dbReference type="GO" id="GO:0006355">
    <property type="term" value="P:regulation of DNA-templated transcription"/>
    <property type="evidence" value="ECO:0007669"/>
    <property type="project" value="InterPro"/>
</dbReference>
<proteinExistence type="predicted"/>
<dbReference type="RefSeq" id="WP_092120842.1">
    <property type="nucleotide sequence ID" value="NZ_FMXO01000010.1"/>
</dbReference>
<reference evidence="2 3" key="1">
    <citation type="submission" date="2016-10" db="EMBL/GenBank/DDBJ databases">
        <authorList>
            <person name="de Groot N.N."/>
        </authorList>
    </citation>
    <scope>NUCLEOTIDE SEQUENCE [LARGE SCALE GENOMIC DNA]</scope>
    <source>
        <strain evidence="2 3">ASO4-2</strain>
    </source>
</reference>
<dbReference type="SUPFAM" id="SSF47598">
    <property type="entry name" value="Ribbon-helix-helix"/>
    <property type="match status" value="1"/>
</dbReference>
<name>A0A1G6D809_9BACT</name>
<keyword evidence="3" id="KW-1185">Reference proteome</keyword>
<protein>
    <recommendedName>
        <fullName evidence="4">CopG family transcriptional regulator</fullName>
    </recommendedName>
</protein>
<dbReference type="AlphaFoldDB" id="A0A1G6D809"/>
<evidence type="ECO:0000256" key="1">
    <source>
        <dbReference type="SAM" id="MobiDB-lite"/>
    </source>
</evidence>
<accession>A0A1G6D809</accession>